<dbReference type="PANTHER" id="PTHR42792">
    <property type="entry name" value="FLAGELLIN"/>
    <property type="match status" value="1"/>
</dbReference>
<reference evidence="7 8" key="1">
    <citation type="submission" date="2024-02" db="EMBL/GenBank/DDBJ databases">
        <title>Seven novel Bacillus-like species.</title>
        <authorList>
            <person name="Liu G."/>
        </authorList>
    </citation>
    <scope>NUCLEOTIDE SEQUENCE [LARGE SCALE GENOMIC DNA]</scope>
    <source>
        <strain evidence="7 8">FJAT-52054</strain>
    </source>
</reference>
<name>A0ABZ2NFZ6_9BACI</name>
<proteinExistence type="inferred from homology"/>
<dbReference type="InterPro" id="IPR001492">
    <property type="entry name" value="Flagellin"/>
</dbReference>
<evidence type="ECO:0000256" key="2">
    <source>
        <dbReference type="ARBA" id="ARBA00020110"/>
    </source>
</evidence>
<dbReference type="RefSeq" id="WP_338778608.1">
    <property type="nucleotide sequence ID" value="NZ_CP147407.1"/>
</dbReference>
<dbReference type="EMBL" id="CP147407">
    <property type="protein sequence ID" value="WXB96550.1"/>
    <property type="molecule type" value="Genomic_DNA"/>
</dbReference>
<keyword evidence="7" id="KW-0282">Flagellum</keyword>
<feature type="domain" description="Flagellin C-terminal" evidence="6">
    <location>
        <begin position="327"/>
        <end position="412"/>
    </location>
</feature>
<dbReference type="Pfam" id="PF00700">
    <property type="entry name" value="Flagellin_C"/>
    <property type="match status" value="1"/>
</dbReference>
<sequence>MRINHNIAALNTYRQLNSATTAQGKSMEKLSSGLRINRAGDDAAGLAISEKMRGQVRGLDQAARNSQDGISLIQTAEGALNETHDILQRMRELSVQASNDTNTDGDRSNIQDEMTQLTKEIDRIAETTQFNTKNLLDGSLGKAVNTAEANVNTSSVFKNSAGAAISADTTLLSNLKDSNGNSLGIAKGDKIQVSYVEDGTTKSVEVAVASTTDIASLAAAITDGTVTISAGKIVVTASTAGTATAVNGITMSVKDTNGNVRAAATNALSSFSETTSAKNVRTDGSATFQIGANTNQNLNLDIEAMTTSSLGVKGLQLQTQTQANTAMKVIDTAIQKVSTERSKLGSVQNRLEHTINNLNTSSENLTAAESRVRDVDMAKEMMNQTKNSILSQAAQAMLAQANQQPQGVLQLLR</sequence>
<dbReference type="PANTHER" id="PTHR42792:SF2">
    <property type="entry name" value="FLAGELLIN"/>
    <property type="match status" value="1"/>
</dbReference>
<organism evidence="7 8">
    <name type="scientific">Metabacillus sediminis</name>
    <dbReference type="NCBI Taxonomy" id="3117746"/>
    <lineage>
        <taxon>Bacteria</taxon>
        <taxon>Bacillati</taxon>
        <taxon>Bacillota</taxon>
        <taxon>Bacilli</taxon>
        <taxon>Bacillales</taxon>
        <taxon>Bacillaceae</taxon>
        <taxon>Metabacillus</taxon>
    </lineage>
</organism>
<dbReference type="Gene3D" id="6.10.10.10">
    <property type="entry name" value="Flagellar export chaperone, C-terminal domain"/>
    <property type="match status" value="1"/>
</dbReference>
<comment type="function">
    <text evidence="4">Flagellin is the subunit protein which polymerizes to form the filaments of bacterial flagella.</text>
</comment>
<feature type="domain" description="Flagellin N-terminal" evidence="5">
    <location>
        <begin position="3"/>
        <end position="139"/>
    </location>
</feature>
<evidence type="ECO:0000259" key="6">
    <source>
        <dbReference type="Pfam" id="PF00700"/>
    </source>
</evidence>
<accession>A0ABZ2NFZ6</accession>
<dbReference type="InterPro" id="IPR042187">
    <property type="entry name" value="Flagellin_C_sub2"/>
</dbReference>
<dbReference type="InterPro" id="IPR001029">
    <property type="entry name" value="Flagellin_N"/>
</dbReference>
<comment type="similarity">
    <text evidence="1 4">Belongs to the bacterial flagellin family.</text>
</comment>
<dbReference type="Gene3D" id="3.30.70.2120">
    <property type="match status" value="1"/>
</dbReference>
<evidence type="ECO:0000256" key="4">
    <source>
        <dbReference type="RuleBase" id="RU362073"/>
    </source>
</evidence>
<keyword evidence="4" id="KW-0964">Secreted</keyword>
<dbReference type="PRINTS" id="PR00207">
    <property type="entry name" value="FLAGELLIN"/>
</dbReference>
<keyword evidence="7" id="KW-0966">Cell projection</keyword>
<evidence type="ECO:0000313" key="7">
    <source>
        <dbReference type="EMBL" id="WXB96550.1"/>
    </source>
</evidence>
<keyword evidence="7" id="KW-0969">Cilium</keyword>
<dbReference type="InterPro" id="IPR046358">
    <property type="entry name" value="Flagellin_C"/>
</dbReference>
<protein>
    <recommendedName>
        <fullName evidence="2 4">Flagellin</fullName>
    </recommendedName>
</protein>
<comment type="subcellular location">
    <subcellularLocation>
        <location evidence="4">Secreted</location>
    </subcellularLocation>
    <subcellularLocation>
        <location evidence="4">Bacterial flagellum</location>
    </subcellularLocation>
</comment>
<gene>
    <name evidence="7" type="ORF">WCV65_18760</name>
</gene>
<dbReference type="Pfam" id="PF00669">
    <property type="entry name" value="Flagellin_N"/>
    <property type="match status" value="1"/>
</dbReference>
<dbReference type="Gene3D" id="1.20.1330.10">
    <property type="entry name" value="f41 fragment of flagellin, N-terminal domain"/>
    <property type="match status" value="1"/>
</dbReference>
<evidence type="ECO:0000259" key="5">
    <source>
        <dbReference type="Pfam" id="PF00669"/>
    </source>
</evidence>
<evidence type="ECO:0000313" key="8">
    <source>
        <dbReference type="Proteomes" id="UP001377337"/>
    </source>
</evidence>
<evidence type="ECO:0000256" key="3">
    <source>
        <dbReference type="ARBA" id="ARBA00023143"/>
    </source>
</evidence>
<keyword evidence="8" id="KW-1185">Reference proteome</keyword>
<keyword evidence="3 4" id="KW-0975">Bacterial flagellum</keyword>
<evidence type="ECO:0000256" key="1">
    <source>
        <dbReference type="ARBA" id="ARBA00005709"/>
    </source>
</evidence>
<dbReference type="SUPFAM" id="SSF64518">
    <property type="entry name" value="Phase 1 flagellin"/>
    <property type="match status" value="1"/>
</dbReference>
<dbReference type="Proteomes" id="UP001377337">
    <property type="component" value="Chromosome"/>
</dbReference>